<feature type="domain" description="PHD-type" evidence="4">
    <location>
        <begin position="36"/>
        <end position="72"/>
    </location>
</feature>
<dbReference type="Proteomes" id="UP000481153">
    <property type="component" value="Unassembled WGS sequence"/>
</dbReference>
<organism evidence="5 6">
    <name type="scientific">Aphanomyces euteiches</name>
    <dbReference type="NCBI Taxonomy" id="100861"/>
    <lineage>
        <taxon>Eukaryota</taxon>
        <taxon>Sar</taxon>
        <taxon>Stramenopiles</taxon>
        <taxon>Oomycota</taxon>
        <taxon>Saprolegniomycetes</taxon>
        <taxon>Saprolegniales</taxon>
        <taxon>Verrucalvaceae</taxon>
        <taxon>Aphanomyces</taxon>
    </lineage>
</organism>
<evidence type="ECO:0000256" key="2">
    <source>
        <dbReference type="ARBA" id="ARBA00022771"/>
    </source>
</evidence>
<dbReference type="AlphaFoldDB" id="A0A6G0WBZ9"/>
<accession>A0A6G0WBZ9</accession>
<dbReference type="Gene3D" id="2.60.120.650">
    <property type="entry name" value="Cupin"/>
    <property type="match status" value="1"/>
</dbReference>
<dbReference type="GO" id="GO:0008270">
    <property type="term" value="F:zinc ion binding"/>
    <property type="evidence" value="ECO:0007669"/>
    <property type="project" value="UniProtKB-KW"/>
</dbReference>
<keyword evidence="1" id="KW-0479">Metal-binding</keyword>
<dbReference type="Pfam" id="PF00628">
    <property type="entry name" value="PHD"/>
    <property type="match status" value="1"/>
</dbReference>
<sequence>MWVRQFVQSLGRKANSVCWVRRWTPWIELVLTNQICQYCLRGDCWEKMLLCDSCNGGYHIFCLSRPLAEENKAVSNEKISFEMVAKYTLASFKAKADEWQQAYVQSSTIPTLQELEKEYWQILLSPHQKIQGECTSDVNTAPMGSGSPTIEKVRKVRNSPLDRYNSVYRNINEDEDPNHGT</sequence>
<gene>
    <name evidence="5" type="ORF">Ae201684_016509</name>
</gene>
<protein>
    <recommendedName>
        <fullName evidence="4">PHD-type domain-containing protein</fullName>
    </recommendedName>
</protein>
<reference evidence="5 6" key="1">
    <citation type="submission" date="2019-07" db="EMBL/GenBank/DDBJ databases">
        <title>Genomics analysis of Aphanomyces spp. identifies a new class of oomycete effector associated with host adaptation.</title>
        <authorList>
            <person name="Gaulin E."/>
        </authorList>
    </citation>
    <scope>NUCLEOTIDE SEQUENCE [LARGE SCALE GENOMIC DNA]</scope>
    <source>
        <strain evidence="5 6">ATCC 201684</strain>
    </source>
</reference>
<name>A0A6G0WBZ9_9STRA</name>
<keyword evidence="3" id="KW-0862">Zinc</keyword>
<dbReference type="VEuPathDB" id="FungiDB:AeMF1_012793"/>
<comment type="caution">
    <text evidence="5">The sequence shown here is derived from an EMBL/GenBank/DDBJ whole genome shotgun (WGS) entry which is preliminary data.</text>
</comment>
<proteinExistence type="predicted"/>
<evidence type="ECO:0000259" key="4">
    <source>
        <dbReference type="Pfam" id="PF00628"/>
    </source>
</evidence>
<dbReference type="InterPro" id="IPR011011">
    <property type="entry name" value="Znf_FYVE_PHD"/>
</dbReference>
<evidence type="ECO:0000313" key="5">
    <source>
        <dbReference type="EMBL" id="KAF0724949.1"/>
    </source>
</evidence>
<dbReference type="SUPFAM" id="SSF57903">
    <property type="entry name" value="FYVE/PHD zinc finger"/>
    <property type="match status" value="1"/>
</dbReference>
<dbReference type="InterPro" id="IPR019787">
    <property type="entry name" value="Znf_PHD-finger"/>
</dbReference>
<evidence type="ECO:0000313" key="6">
    <source>
        <dbReference type="Proteomes" id="UP000481153"/>
    </source>
</evidence>
<evidence type="ECO:0000256" key="1">
    <source>
        <dbReference type="ARBA" id="ARBA00022723"/>
    </source>
</evidence>
<evidence type="ECO:0000256" key="3">
    <source>
        <dbReference type="ARBA" id="ARBA00022833"/>
    </source>
</evidence>
<dbReference type="EMBL" id="VJMJ01000254">
    <property type="protein sequence ID" value="KAF0724949.1"/>
    <property type="molecule type" value="Genomic_DNA"/>
</dbReference>
<keyword evidence="2" id="KW-0863">Zinc-finger</keyword>
<keyword evidence="6" id="KW-1185">Reference proteome</keyword>